<proteinExistence type="predicted"/>
<feature type="chain" id="PRO_5034271311" evidence="1">
    <location>
        <begin position="21"/>
        <end position="76"/>
    </location>
</feature>
<evidence type="ECO:0000313" key="2">
    <source>
        <dbReference type="EMBL" id="KAF6817237.1"/>
    </source>
</evidence>
<dbReference type="AlphaFoldDB" id="A0A8H6JQK8"/>
<comment type="caution">
    <text evidence="2">The sequence shown here is derived from an EMBL/GenBank/DDBJ whole genome shotgun (WGS) entry which is preliminary data.</text>
</comment>
<keyword evidence="3" id="KW-1185">Reference proteome</keyword>
<feature type="signal peptide" evidence="1">
    <location>
        <begin position="1"/>
        <end position="20"/>
    </location>
</feature>
<name>A0A8H6JQK8_9PEZI</name>
<reference evidence="2" key="1">
    <citation type="journal article" date="2020" name="Phytopathology">
        <title>Genome Sequence Resources of Colletotrichum truncatum, C. plurivorum, C. musicola, and C. sojae: Four Species Pathogenic to Soybean (Glycine max).</title>
        <authorList>
            <person name="Rogerio F."/>
            <person name="Boufleur T.R."/>
            <person name="Ciampi-Guillardi M."/>
            <person name="Sukno S.A."/>
            <person name="Thon M.R."/>
            <person name="Massola Junior N.S."/>
            <person name="Baroncelli R."/>
        </authorList>
    </citation>
    <scope>NUCLEOTIDE SEQUENCE</scope>
    <source>
        <strain evidence="2">LFN0074</strain>
    </source>
</reference>
<dbReference type="Proteomes" id="UP000639643">
    <property type="component" value="Unassembled WGS sequence"/>
</dbReference>
<evidence type="ECO:0000256" key="1">
    <source>
        <dbReference type="SAM" id="SignalP"/>
    </source>
</evidence>
<dbReference type="OrthoDB" id="5220417at2759"/>
<sequence>MKFSVAAITAALALTVSASAIPADTSAAIAKAEEKLSLMACDHECYTDCTINFCQTESSIGNLSCRIACLDVCGCA</sequence>
<dbReference type="EMBL" id="WIGM01000658">
    <property type="protein sequence ID" value="KAF6817237.1"/>
    <property type="molecule type" value="Genomic_DNA"/>
</dbReference>
<organism evidence="2 3">
    <name type="scientific">Colletotrichum musicola</name>
    <dbReference type="NCBI Taxonomy" id="2175873"/>
    <lineage>
        <taxon>Eukaryota</taxon>
        <taxon>Fungi</taxon>
        <taxon>Dikarya</taxon>
        <taxon>Ascomycota</taxon>
        <taxon>Pezizomycotina</taxon>
        <taxon>Sordariomycetes</taxon>
        <taxon>Hypocreomycetidae</taxon>
        <taxon>Glomerellales</taxon>
        <taxon>Glomerellaceae</taxon>
        <taxon>Colletotrichum</taxon>
        <taxon>Colletotrichum orchidearum species complex</taxon>
    </lineage>
</organism>
<keyword evidence="1" id="KW-0732">Signal</keyword>
<protein>
    <submittedName>
        <fullName evidence="2">Uncharacterized protein</fullName>
    </submittedName>
</protein>
<gene>
    <name evidence="2" type="ORF">CMUS01_12127</name>
</gene>
<evidence type="ECO:0000313" key="3">
    <source>
        <dbReference type="Proteomes" id="UP000639643"/>
    </source>
</evidence>
<accession>A0A8H6JQK8</accession>